<dbReference type="GO" id="GO:0031411">
    <property type="term" value="C:gas vesicle"/>
    <property type="evidence" value="ECO:0007669"/>
    <property type="project" value="UniProtKB-SubCell"/>
</dbReference>
<accession>A0A1H8TJ96</accession>
<evidence type="ECO:0000256" key="1">
    <source>
        <dbReference type="ARBA" id="ARBA00022987"/>
    </source>
</evidence>
<organism evidence="4 5">
    <name type="scientific">Actinacidiphila rubida</name>
    <dbReference type="NCBI Taxonomy" id="310780"/>
    <lineage>
        <taxon>Bacteria</taxon>
        <taxon>Bacillati</taxon>
        <taxon>Actinomycetota</taxon>
        <taxon>Actinomycetes</taxon>
        <taxon>Kitasatosporales</taxon>
        <taxon>Streptomycetaceae</taxon>
        <taxon>Actinacidiphila</taxon>
    </lineage>
</organism>
<gene>
    <name evidence="4" type="ORF">SAMN05216267_105432</name>
</gene>
<dbReference type="PANTHER" id="PTHR36852">
    <property type="entry name" value="PROTEIN GVPL 2"/>
    <property type="match status" value="1"/>
</dbReference>
<dbReference type="STRING" id="310780.SAMN05216267_105432"/>
<dbReference type="OrthoDB" id="4864106at2"/>
<dbReference type="EMBL" id="FODD01000054">
    <property type="protein sequence ID" value="SEO90947.1"/>
    <property type="molecule type" value="Genomic_DNA"/>
</dbReference>
<dbReference type="RefSeq" id="WP_069462871.1">
    <property type="nucleotide sequence ID" value="NZ_FODD01000054.1"/>
</dbReference>
<protein>
    <submittedName>
        <fullName evidence="4">Gas vesicle synthesis protein GvpL/GvpF</fullName>
    </submittedName>
</protein>
<evidence type="ECO:0000313" key="5">
    <source>
        <dbReference type="Proteomes" id="UP000181951"/>
    </source>
</evidence>
<dbReference type="PANTHER" id="PTHR36852:SF1">
    <property type="entry name" value="PROTEIN GVPL 2"/>
    <property type="match status" value="1"/>
</dbReference>
<evidence type="ECO:0000313" key="4">
    <source>
        <dbReference type="EMBL" id="SEO90947.1"/>
    </source>
</evidence>
<dbReference type="Pfam" id="PF06386">
    <property type="entry name" value="GvpL_GvpF"/>
    <property type="match status" value="1"/>
</dbReference>
<dbReference type="AlphaFoldDB" id="A0A1H8TJ96"/>
<evidence type="ECO:0000256" key="2">
    <source>
        <dbReference type="ARBA" id="ARBA00035108"/>
    </source>
</evidence>
<evidence type="ECO:0000256" key="3">
    <source>
        <dbReference type="ARBA" id="ARBA00035643"/>
    </source>
</evidence>
<dbReference type="InterPro" id="IPR009430">
    <property type="entry name" value="GvpL/GvpF"/>
</dbReference>
<sequence>MGVYIYGVAGASPRIPAGLRGVGKPPAALRRVVANRVTAVVSAAPDHLRAYRRDLQAHQNVLMAFADQGPVLPMRFGVVVADEDAVRARLEEGGKEYEAALDRVADRVEMNVKVSAAEGDLAEIVQQDPRVQQLRHQARRRPGYEINLRLGEAIATAIGRRAAQAAAQVSAVLTPLADDVRKGPEVTGCVLNMSFLIRADAVEQFRAETGRLANRHMAHAVLQLTGPLPCYSFAVAVVPEPV</sequence>
<comment type="subcellular location">
    <subcellularLocation>
        <location evidence="2">Gas vesicle</location>
    </subcellularLocation>
</comment>
<comment type="similarity">
    <text evidence="3">Belongs to the gas vesicle GvpF/GvpL family.</text>
</comment>
<keyword evidence="1" id="KW-0304">Gas vesicle</keyword>
<dbReference type="Proteomes" id="UP000181951">
    <property type="component" value="Unassembled WGS sequence"/>
</dbReference>
<dbReference type="GO" id="GO:0031412">
    <property type="term" value="P:gas vesicle organization"/>
    <property type="evidence" value="ECO:0007669"/>
    <property type="project" value="InterPro"/>
</dbReference>
<keyword evidence="5" id="KW-1185">Reference proteome</keyword>
<proteinExistence type="inferred from homology"/>
<reference evidence="4 5" key="1">
    <citation type="submission" date="2016-10" db="EMBL/GenBank/DDBJ databases">
        <authorList>
            <person name="de Groot N.N."/>
        </authorList>
    </citation>
    <scope>NUCLEOTIDE SEQUENCE [LARGE SCALE GENOMIC DNA]</scope>
    <source>
        <strain evidence="4 5">CGMCC 4.2026</strain>
    </source>
</reference>
<name>A0A1H8TJ96_9ACTN</name>